<evidence type="ECO:0000256" key="2">
    <source>
        <dbReference type="SAM" id="Phobius"/>
    </source>
</evidence>
<dbReference type="Proteomes" id="UP001194468">
    <property type="component" value="Unassembled WGS sequence"/>
</dbReference>
<keyword evidence="4" id="KW-1185">Reference proteome</keyword>
<protein>
    <recommendedName>
        <fullName evidence="5">Pre-rRNA processing protein</fullName>
    </recommendedName>
</protein>
<proteinExistence type="predicted"/>
<feature type="transmembrane region" description="Helical" evidence="2">
    <location>
        <begin position="59"/>
        <end position="85"/>
    </location>
</feature>
<dbReference type="AlphaFoldDB" id="A0AAD4C9J9"/>
<sequence>MAEVLEDPQRYTKGKGKSEPREATETTPLLGAGSTHAGGDEEGLDLGNSSVARRRIWKILIFAFSFTLSLCLVVSLALVLLAYSYATRLFYISPDDVLANGLTFQGPDRVDVINATDGGLWIRLDARVGVDAGSIIGVNTDKDQGTLSDLWKSVGRLGVRILGSASASVATVNVYSDQALLASVSTQPMWLPITCNPPHDSSWLTPVSIPVFVRPTDNSSDLFQFVEGSWRRGAVSLRASAPEVAVLGGDGNGWRSMFTANFHNVETRLSLPIPPIPGLPEPGEDRPLPSFSQLVSVESFDISSTNNEIQLSARASVIDPAPPGFELTVPTLPFIVSLPIGNQDTYIPIAAAETEPFLLTHPNVTLFISGRALSLPSTAIEAVSSFASRYLSLQPNPISISSPLFPSLIINTEFPSPARKPKILRDVTIRHMKVKPYGTEFLASGEVFALIVLPRGMNFKMDVKQIMPDILVYDGDIDLLPPLGPLGNVPSRLPQPVPPHAFGHILPDDWLNATSVYNGTDEEGSIFSVSADIVDVPIQVIPGREKEFSNFVSKILFGSNGATAGLQGTVDVGVDIVGLPFHDGNGEDVGFQLKGLPLQGKVLIGKKA</sequence>
<evidence type="ECO:0000313" key="3">
    <source>
        <dbReference type="EMBL" id="KAF8452464.1"/>
    </source>
</evidence>
<reference evidence="3" key="1">
    <citation type="submission" date="2019-10" db="EMBL/GenBank/DDBJ databases">
        <authorList>
            <consortium name="DOE Joint Genome Institute"/>
            <person name="Kuo A."/>
            <person name="Miyauchi S."/>
            <person name="Kiss E."/>
            <person name="Drula E."/>
            <person name="Kohler A."/>
            <person name="Sanchez-Garcia M."/>
            <person name="Andreopoulos B."/>
            <person name="Barry K.W."/>
            <person name="Bonito G."/>
            <person name="Buee M."/>
            <person name="Carver A."/>
            <person name="Chen C."/>
            <person name="Cichocki N."/>
            <person name="Clum A."/>
            <person name="Culley D."/>
            <person name="Crous P.W."/>
            <person name="Fauchery L."/>
            <person name="Girlanda M."/>
            <person name="Hayes R."/>
            <person name="Keri Z."/>
            <person name="LaButti K."/>
            <person name="Lipzen A."/>
            <person name="Lombard V."/>
            <person name="Magnuson J."/>
            <person name="Maillard F."/>
            <person name="Morin E."/>
            <person name="Murat C."/>
            <person name="Nolan M."/>
            <person name="Ohm R."/>
            <person name="Pangilinan J."/>
            <person name="Pereira M."/>
            <person name="Perotto S."/>
            <person name="Peter M."/>
            <person name="Riley R."/>
            <person name="Sitrit Y."/>
            <person name="Stielow B."/>
            <person name="Szollosi G."/>
            <person name="Zifcakova L."/>
            <person name="Stursova M."/>
            <person name="Spatafora J.W."/>
            <person name="Tedersoo L."/>
            <person name="Vaario L.-M."/>
            <person name="Yamada A."/>
            <person name="Yan M."/>
            <person name="Wang P."/>
            <person name="Xu J."/>
            <person name="Bruns T."/>
            <person name="Baldrian P."/>
            <person name="Vilgalys R."/>
            <person name="Henrissat B."/>
            <person name="Grigoriev I.V."/>
            <person name="Hibbett D."/>
            <person name="Nagy L.G."/>
            <person name="Martin F.M."/>
        </authorList>
    </citation>
    <scope>NUCLEOTIDE SEQUENCE</scope>
    <source>
        <strain evidence="3">BED1</strain>
    </source>
</reference>
<evidence type="ECO:0000256" key="1">
    <source>
        <dbReference type="SAM" id="MobiDB-lite"/>
    </source>
</evidence>
<evidence type="ECO:0000313" key="4">
    <source>
        <dbReference type="Proteomes" id="UP001194468"/>
    </source>
</evidence>
<evidence type="ECO:0008006" key="5">
    <source>
        <dbReference type="Google" id="ProtNLM"/>
    </source>
</evidence>
<dbReference type="EMBL" id="WHUW01000001">
    <property type="protein sequence ID" value="KAF8452464.1"/>
    <property type="molecule type" value="Genomic_DNA"/>
</dbReference>
<organism evidence="3 4">
    <name type="scientific">Boletus edulis BED1</name>
    <dbReference type="NCBI Taxonomy" id="1328754"/>
    <lineage>
        <taxon>Eukaryota</taxon>
        <taxon>Fungi</taxon>
        <taxon>Dikarya</taxon>
        <taxon>Basidiomycota</taxon>
        <taxon>Agaricomycotina</taxon>
        <taxon>Agaricomycetes</taxon>
        <taxon>Agaricomycetidae</taxon>
        <taxon>Boletales</taxon>
        <taxon>Boletineae</taxon>
        <taxon>Boletaceae</taxon>
        <taxon>Boletoideae</taxon>
        <taxon>Boletus</taxon>
    </lineage>
</organism>
<reference evidence="3" key="2">
    <citation type="journal article" date="2020" name="Nat. Commun.">
        <title>Large-scale genome sequencing of mycorrhizal fungi provides insights into the early evolution of symbiotic traits.</title>
        <authorList>
            <person name="Miyauchi S."/>
            <person name="Kiss E."/>
            <person name="Kuo A."/>
            <person name="Drula E."/>
            <person name="Kohler A."/>
            <person name="Sanchez-Garcia M."/>
            <person name="Morin E."/>
            <person name="Andreopoulos B."/>
            <person name="Barry K.W."/>
            <person name="Bonito G."/>
            <person name="Buee M."/>
            <person name="Carver A."/>
            <person name="Chen C."/>
            <person name="Cichocki N."/>
            <person name="Clum A."/>
            <person name="Culley D."/>
            <person name="Crous P.W."/>
            <person name="Fauchery L."/>
            <person name="Girlanda M."/>
            <person name="Hayes R.D."/>
            <person name="Keri Z."/>
            <person name="LaButti K."/>
            <person name="Lipzen A."/>
            <person name="Lombard V."/>
            <person name="Magnuson J."/>
            <person name="Maillard F."/>
            <person name="Murat C."/>
            <person name="Nolan M."/>
            <person name="Ohm R.A."/>
            <person name="Pangilinan J."/>
            <person name="Pereira M.F."/>
            <person name="Perotto S."/>
            <person name="Peter M."/>
            <person name="Pfister S."/>
            <person name="Riley R."/>
            <person name="Sitrit Y."/>
            <person name="Stielow J.B."/>
            <person name="Szollosi G."/>
            <person name="Zifcakova L."/>
            <person name="Stursova M."/>
            <person name="Spatafora J.W."/>
            <person name="Tedersoo L."/>
            <person name="Vaario L.M."/>
            <person name="Yamada A."/>
            <person name="Yan M."/>
            <person name="Wang P."/>
            <person name="Xu J."/>
            <person name="Bruns T."/>
            <person name="Baldrian P."/>
            <person name="Vilgalys R."/>
            <person name="Dunand C."/>
            <person name="Henrissat B."/>
            <person name="Grigoriev I.V."/>
            <person name="Hibbett D."/>
            <person name="Nagy L.G."/>
            <person name="Martin F.M."/>
        </authorList>
    </citation>
    <scope>NUCLEOTIDE SEQUENCE</scope>
    <source>
        <strain evidence="3">BED1</strain>
    </source>
</reference>
<feature type="region of interest" description="Disordered" evidence="1">
    <location>
        <begin position="1"/>
        <end position="41"/>
    </location>
</feature>
<name>A0AAD4C9J9_BOLED</name>
<accession>A0AAD4C9J9</accession>
<comment type="caution">
    <text evidence="3">The sequence shown here is derived from an EMBL/GenBank/DDBJ whole genome shotgun (WGS) entry which is preliminary data.</text>
</comment>
<keyword evidence="2" id="KW-0472">Membrane</keyword>
<keyword evidence="2" id="KW-1133">Transmembrane helix</keyword>
<gene>
    <name evidence="3" type="ORF">L210DRAFT_3383371</name>
</gene>
<keyword evidence="2" id="KW-0812">Transmembrane</keyword>